<dbReference type="PROSITE" id="PS00211">
    <property type="entry name" value="ABC_TRANSPORTER_1"/>
    <property type="match status" value="1"/>
</dbReference>
<feature type="domain" description="ABC transmembrane type-1" evidence="12">
    <location>
        <begin position="175"/>
        <end position="454"/>
    </location>
</feature>
<keyword evidence="7 14" id="KW-0067">ATP-binding</keyword>
<feature type="domain" description="ABC transporter" evidence="11">
    <location>
        <begin position="489"/>
        <end position="725"/>
    </location>
</feature>
<dbReference type="Pfam" id="PF00005">
    <property type="entry name" value="ABC_tran"/>
    <property type="match status" value="1"/>
</dbReference>
<dbReference type="InterPro" id="IPR036640">
    <property type="entry name" value="ABC1_TM_sf"/>
</dbReference>
<dbReference type="GO" id="GO:0008233">
    <property type="term" value="F:peptidase activity"/>
    <property type="evidence" value="ECO:0007669"/>
    <property type="project" value="InterPro"/>
</dbReference>
<dbReference type="GO" id="GO:0015421">
    <property type="term" value="F:ABC-type oligopeptide transporter activity"/>
    <property type="evidence" value="ECO:0007669"/>
    <property type="project" value="TreeGrafter"/>
</dbReference>
<protein>
    <submittedName>
        <fullName evidence="14">ATP-binding cassette subfamily B protein</fullName>
    </submittedName>
</protein>
<dbReference type="Gene3D" id="3.90.70.10">
    <property type="entry name" value="Cysteine proteinases"/>
    <property type="match status" value="1"/>
</dbReference>
<dbReference type="Pfam" id="PF00664">
    <property type="entry name" value="ABC_membrane"/>
    <property type="match status" value="1"/>
</dbReference>
<keyword evidence="5" id="KW-0547">Nucleotide-binding</keyword>
<dbReference type="PROSITE" id="PS50893">
    <property type="entry name" value="ABC_TRANSPORTER_2"/>
    <property type="match status" value="1"/>
</dbReference>
<gene>
    <name evidence="14" type="ORF">LX64_01264</name>
</gene>
<accession>A0A327QW93</accession>
<dbReference type="AlphaFoldDB" id="A0A327QW93"/>
<feature type="transmembrane region" description="Helical" evidence="10">
    <location>
        <begin position="207"/>
        <end position="229"/>
    </location>
</feature>
<keyword evidence="3" id="KW-1003">Cell membrane</keyword>
<dbReference type="Gene3D" id="3.40.50.300">
    <property type="entry name" value="P-loop containing nucleotide triphosphate hydrolases"/>
    <property type="match status" value="1"/>
</dbReference>
<keyword evidence="15" id="KW-1185">Reference proteome</keyword>
<keyword evidence="2" id="KW-0813">Transport</keyword>
<dbReference type="FunFam" id="3.40.50.300:FF:000299">
    <property type="entry name" value="ABC transporter ATP-binding protein/permease"/>
    <property type="match status" value="1"/>
</dbReference>
<dbReference type="SUPFAM" id="SSF52540">
    <property type="entry name" value="P-loop containing nucleoside triphosphate hydrolases"/>
    <property type="match status" value="1"/>
</dbReference>
<name>A0A327QW93_9BACT</name>
<evidence type="ECO:0000313" key="14">
    <source>
        <dbReference type="EMBL" id="RAJ08611.1"/>
    </source>
</evidence>
<keyword evidence="6" id="KW-0378">Hydrolase</keyword>
<dbReference type="CDD" id="cd02418">
    <property type="entry name" value="Peptidase_C39B"/>
    <property type="match status" value="1"/>
</dbReference>
<evidence type="ECO:0000256" key="1">
    <source>
        <dbReference type="ARBA" id="ARBA00004651"/>
    </source>
</evidence>
<dbReference type="PANTHER" id="PTHR43394">
    <property type="entry name" value="ATP-DEPENDENT PERMEASE MDL1, MITOCHONDRIAL"/>
    <property type="match status" value="1"/>
</dbReference>
<organism evidence="14 15">
    <name type="scientific">Chitinophaga skermanii</name>
    <dbReference type="NCBI Taxonomy" id="331697"/>
    <lineage>
        <taxon>Bacteria</taxon>
        <taxon>Pseudomonadati</taxon>
        <taxon>Bacteroidota</taxon>
        <taxon>Chitinophagia</taxon>
        <taxon>Chitinophagales</taxon>
        <taxon>Chitinophagaceae</taxon>
        <taxon>Chitinophaga</taxon>
    </lineage>
</organism>
<dbReference type="SUPFAM" id="SSF90123">
    <property type="entry name" value="ABC transporter transmembrane region"/>
    <property type="match status" value="1"/>
</dbReference>
<feature type="transmembrane region" description="Helical" evidence="10">
    <location>
        <begin position="282"/>
        <end position="305"/>
    </location>
</feature>
<evidence type="ECO:0000259" key="13">
    <source>
        <dbReference type="PROSITE" id="PS50990"/>
    </source>
</evidence>
<evidence type="ECO:0000256" key="7">
    <source>
        <dbReference type="ARBA" id="ARBA00022840"/>
    </source>
</evidence>
<dbReference type="RefSeq" id="WP_111596745.1">
    <property type="nucleotide sequence ID" value="NZ_QLLL01000002.1"/>
</dbReference>
<dbReference type="GO" id="GO:0006508">
    <property type="term" value="P:proteolysis"/>
    <property type="evidence" value="ECO:0007669"/>
    <property type="project" value="InterPro"/>
</dbReference>
<dbReference type="PROSITE" id="PS50929">
    <property type="entry name" value="ABC_TM1F"/>
    <property type="match status" value="1"/>
</dbReference>
<keyword evidence="8 10" id="KW-1133">Transmembrane helix</keyword>
<comment type="caution">
    <text evidence="14">The sequence shown here is derived from an EMBL/GenBank/DDBJ whole genome shotgun (WGS) entry which is preliminary data.</text>
</comment>
<proteinExistence type="predicted"/>
<evidence type="ECO:0000259" key="11">
    <source>
        <dbReference type="PROSITE" id="PS50893"/>
    </source>
</evidence>
<dbReference type="GO" id="GO:0005524">
    <property type="term" value="F:ATP binding"/>
    <property type="evidence" value="ECO:0007669"/>
    <property type="project" value="UniProtKB-KW"/>
</dbReference>
<feature type="domain" description="Peptidase C39" evidence="13">
    <location>
        <begin position="8"/>
        <end position="134"/>
    </location>
</feature>
<dbReference type="CDD" id="cd18571">
    <property type="entry name" value="ABC_6TM_peptidase_like"/>
    <property type="match status" value="1"/>
</dbReference>
<evidence type="ECO:0000256" key="3">
    <source>
        <dbReference type="ARBA" id="ARBA00022475"/>
    </source>
</evidence>
<evidence type="ECO:0000256" key="6">
    <source>
        <dbReference type="ARBA" id="ARBA00022801"/>
    </source>
</evidence>
<keyword evidence="4 10" id="KW-0812">Transmembrane</keyword>
<dbReference type="PROSITE" id="PS50990">
    <property type="entry name" value="PEPTIDASE_C39"/>
    <property type="match status" value="1"/>
</dbReference>
<comment type="subcellular location">
    <subcellularLocation>
        <location evidence="1">Cell membrane</location>
        <topology evidence="1">Multi-pass membrane protein</topology>
    </subcellularLocation>
</comment>
<feature type="transmembrane region" description="Helical" evidence="10">
    <location>
        <begin position="171"/>
        <end position="192"/>
    </location>
</feature>
<feature type="transmembrane region" description="Helical" evidence="10">
    <location>
        <begin position="311"/>
        <end position="330"/>
    </location>
</feature>
<evidence type="ECO:0000256" key="5">
    <source>
        <dbReference type="ARBA" id="ARBA00022741"/>
    </source>
</evidence>
<dbReference type="PANTHER" id="PTHR43394:SF1">
    <property type="entry name" value="ATP-BINDING CASSETTE SUB-FAMILY B MEMBER 10, MITOCHONDRIAL"/>
    <property type="match status" value="1"/>
</dbReference>
<evidence type="ECO:0000256" key="10">
    <source>
        <dbReference type="SAM" id="Phobius"/>
    </source>
</evidence>
<dbReference type="SMART" id="SM00382">
    <property type="entry name" value="AAA"/>
    <property type="match status" value="1"/>
</dbReference>
<dbReference type="InterPro" id="IPR027417">
    <property type="entry name" value="P-loop_NTPase"/>
</dbReference>
<dbReference type="Pfam" id="PF03412">
    <property type="entry name" value="Peptidase_C39"/>
    <property type="match status" value="1"/>
</dbReference>
<evidence type="ECO:0000256" key="4">
    <source>
        <dbReference type="ARBA" id="ARBA00022692"/>
    </source>
</evidence>
<dbReference type="InterPro" id="IPR011527">
    <property type="entry name" value="ABC1_TM_dom"/>
</dbReference>
<dbReference type="InterPro" id="IPR039421">
    <property type="entry name" value="Type_1_exporter"/>
</dbReference>
<evidence type="ECO:0000259" key="12">
    <source>
        <dbReference type="PROSITE" id="PS50929"/>
    </source>
</evidence>
<evidence type="ECO:0000256" key="9">
    <source>
        <dbReference type="ARBA" id="ARBA00023136"/>
    </source>
</evidence>
<evidence type="ECO:0000256" key="2">
    <source>
        <dbReference type="ARBA" id="ARBA00022448"/>
    </source>
</evidence>
<keyword evidence="9 10" id="KW-0472">Membrane</keyword>
<dbReference type="EMBL" id="QLLL01000002">
    <property type="protein sequence ID" value="RAJ08611.1"/>
    <property type="molecule type" value="Genomic_DNA"/>
</dbReference>
<sequence>MGFTFYKQLDAMDCGPTCLRMVAKHYGKQYSLEYLREQSFITREGVSLLGIGEAAEKIGFRTHAIKTNFEQLDENVPLPCILHWNQNHFVVLPPQDYDRDKKNQKILVADPGHGMVKMDKETFLQSWMGNSKTGIVLILDPTESFYQNEEEVPGKRGFRFLFSYLRPYKKYVAQLFLSVFIASMLSLIAPFLTQGLVDKGINHQDIGFVYLVLISQLVLFAGTTAIEMIRSWILLHMNSRVNISIISDFLVKLMKLPIRFFDTKMVGDIHQRIGDHARIQTFLTGTTLSTLFSFVNLFVFTIVLAIYSLKILGVFLVFSAAAILWITFFLKRRKELDYKHFQRMSDNENVLFELITGMQEIKLNNCETAKRWEWEQVQAKLYKISVKGLALGQYQQVGSVFFHQLKNILISYISAREVMSGDLTLGMMLSISYIIGQMNSPLDQLLSFVQAAQDARISLDRLGEIHNRADEEVEGQVTQPSWMQQQGDIVLDDVSFQYAGPQSPHILKNISLRIPEGKITAIVGSSGSGKTTLMKLLLQFYPPVSGKITVGSKDLWDLSPRWWRHQCGSVMQDGFVFSGSIAKNISISDEKVNHQQLIHAVEVANIRQYIEDLPLGYQTKIGNTGNGMSAGQKQRLQIARAVYKNPKFLFFDEATSALDANNERVIMENLDRFFEGKTVVVIAHRLSTVKNADQIVVLEKGEIVEVGTHAELTAKRGNYYALVKNQLELGN</sequence>
<dbReference type="InterPro" id="IPR003439">
    <property type="entry name" value="ABC_transporter-like_ATP-bd"/>
</dbReference>
<dbReference type="InterPro" id="IPR003593">
    <property type="entry name" value="AAA+_ATPase"/>
</dbReference>
<dbReference type="InterPro" id="IPR017871">
    <property type="entry name" value="ABC_transporter-like_CS"/>
</dbReference>
<dbReference type="Proteomes" id="UP000249547">
    <property type="component" value="Unassembled WGS sequence"/>
</dbReference>
<dbReference type="GO" id="GO:0005886">
    <property type="term" value="C:plasma membrane"/>
    <property type="evidence" value="ECO:0007669"/>
    <property type="project" value="UniProtKB-SubCell"/>
</dbReference>
<dbReference type="InterPro" id="IPR005074">
    <property type="entry name" value="Peptidase_C39"/>
</dbReference>
<evidence type="ECO:0000256" key="8">
    <source>
        <dbReference type="ARBA" id="ARBA00022989"/>
    </source>
</evidence>
<evidence type="ECO:0000313" key="15">
    <source>
        <dbReference type="Proteomes" id="UP000249547"/>
    </source>
</evidence>
<dbReference type="OrthoDB" id="9760358at2"/>
<reference evidence="14 15" key="1">
    <citation type="submission" date="2018-06" db="EMBL/GenBank/DDBJ databases">
        <title>Genomic Encyclopedia of Archaeal and Bacterial Type Strains, Phase II (KMG-II): from individual species to whole genera.</title>
        <authorList>
            <person name="Goeker M."/>
        </authorList>
    </citation>
    <scope>NUCLEOTIDE SEQUENCE [LARGE SCALE GENOMIC DNA]</scope>
    <source>
        <strain evidence="14 15">DSM 23857</strain>
    </source>
</reference>
<dbReference type="Gene3D" id="1.20.1560.10">
    <property type="entry name" value="ABC transporter type 1, transmembrane domain"/>
    <property type="match status" value="1"/>
</dbReference>
<dbReference type="GO" id="GO:0016887">
    <property type="term" value="F:ATP hydrolysis activity"/>
    <property type="evidence" value="ECO:0007669"/>
    <property type="project" value="InterPro"/>
</dbReference>